<evidence type="ECO:0000313" key="3">
    <source>
        <dbReference type="Proteomes" id="UP000315971"/>
    </source>
</evidence>
<protein>
    <recommendedName>
        <fullName evidence="4">Ion channel</fullName>
    </recommendedName>
</protein>
<dbReference type="EMBL" id="FXSZ01000003">
    <property type="protein sequence ID" value="SMO51947.1"/>
    <property type="molecule type" value="Genomic_DNA"/>
</dbReference>
<reference evidence="2 3" key="1">
    <citation type="submission" date="2017-05" db="EMBL/GenBank/DDBJ databases">
        <authorList>
            <person name="Varghese N."/>
            <person name="Submissions S."/>
        </authorList>
    </citation>
    <scope>NUCLEOTIDE SEQUENCE [LARGE SCALE GENOMIC DNA]</scope>
    <source>
        <strain evidence="2 3">DSM 21342</strain>
    </source>
</reference>
<evidence type="ECO:0000313" key="2">
    <source>
        <dbReference type="EMBL" id="SMO51947.1"/>
    </source>
</evidence>
<accession>A0A521BXN8</accession>
<keyword evidence="3" id="KW-1185">Reference proteome</keyword>
<dbReference type="Gene3D" id="1.10.287.70">
    <property type="match status" value="1"/>
</dbReference>
<dbReference type="AlphaFoldDB" id="A0A521BXN8"/>
<sequence length="115" mass="12893">MFEPQHKPLAPVKVYHKRLLRYGFYALLMLSASLGLGMFGYHSFANLNWVDALLNASMILTGMGPVDRMESDAGKLFASFYAIFSGVAFLTTSAVLLAPVIHRFLHKLHVDEKDF</sequence>
<organism evidence="2 3">
    <name type="scientific">Solitalea koreensis</name>
    <dbReference type="NCBI Taxonomy" id="543615"/>
    <lineage>
        <taxon>Bacteria</taxon>
        <taxon>Pseudomonadati</taxon>
        <taxon>Bacteroidota</taxon>
        <taxon>Sphingobacteriia</taxon>
        <taxon>Sphingobacteriales</taxon>
        <taxon>Sphingobacteriaceae</taxon>
        <taxon>Solitalea</taxon>
    </lineage>
</organism>
<dbReference type="Proteomes" id="UP000315971">
    <property type="component" value="Unassembled WGS sequence"/>
</dbReference>
<keyword evidence="1" id="KW-1133">Transmembrane helix</keyword>
<feature type="transmembrane region" description="Helical" evidence="1">
    <location>
        <begin position="78"/>
        <end position="101"/>
    </location>
</feature>
<keyword evidence="1" id="KW-0472">Membrane</keyword>
<evidence type="ECO:0008006" key="4">
    <source>
        <dbReference type="Google" id="ProtNLM"/>
    </source>
</evidence>
<dbReference type="RefSeq" id="WP_142602227.1">
    <property type="nucleotide sequence ID" value="NZ_FXSZ01000003.1"/>
</dbReference>
<feature type="transmembrane region" description="Helical" evidence="1">
    <location>
        <begin position="22"/>
        <end position="41"/>
    </location>
</feature>
<dbReference type="OrthoDB" id="465094at2"/>
<gene>
    <name evidence="2" type="ORF">SAMN06265350_10312</name>
</gene>
<proteinExistence type="predicted"/>
<keyword evidence="1" id="KW-0812">Transmembrane</keyword>
<name>A0A521BXN8_9SPHI</name>
<evidence type="ECO:0000256" key="1">
    <source>
        <dbReference type="SAM" id="Phobius"/>
    </source>
</evidence>